<accession>A0A6L6QSY1</accession>
<name>A0A6L6QSY1_9BURK</name>
<dbReference type="RefSeq" id="WP_155457494.1">
    <property type="nucleotide sequence ID" value="NZ_WNKX01000056.1"/>
</dbReference>
<sequence>MSILNNLVKLLALGVKDAKAVSERDIRNFANEMNLHLREDHLEFLMNFGCETGSRLEIFKRYGGDFGFETFERVYRERRFEMEAPLGTTFFGTSFLGDSFCVDGKSGQIFVYDEGQRYGIVHEQIDGFLLECLLYVDREAFSDELIKRDLDPEFIEEFRLNNIREKLNGATRFELEYVNVDNPEVVSEYYMLGSKLIALYPSTRSLVTFSGGVLDQL</sequence>
<gene>
    <name evidence="1" type="ORF">GM658_28510</name>
</gene>
<organism evidence="1 2">
    <name type="scientific">Massilia eburnea</name>
    <dbReference type="NCBI Taxonomy" id="1776165"/>
    <lineage>
        <taxon>Bacteria</taxon>
        <taxon>Pseudomonadati</taxon>
        <taxon>Pseudomonadota</taxon>
        <taxon>Betaproteobacteria</taxon>
        <taxon>Burkholderiales</taxon>
        <taxon>Oxalobacteraceae</taxon>
        <taxon>Telluria group</taxon>
        <taxon>Massilia</taxon>
    </lineage>
</organism>
<dbReference type="Gene3D" id="3.40.1580.10">
    <property type="entry name" value="SMI1/KNR4-like"/>
    <property type="match status" value="1"/>
</dbReference>
<dbReference type="SUPFAM" id="SSF160631">
    <property type="entry name" value="SMI1/KNR4-like"/>
    <property type="match status" value="1"/>
</dbReference>
<dbReference type="AlphaFoldDB" id="A0A6L6QSY1"/>
<proteinExistence type="predicted"/>
<evidence type="ECO:0000313" key="1">
    <source>
        <dbReference type="EMBL" id="MTW14563.1"/>
    </source>
</evidence>
<protein>
    <recommendedName>
        <fullName evidence="3">SMI1/KNR4 family protein</fullName>
    </recommendedName>
</protein>
<keyword evidence="2" id="KW-1185">Reference proteome</keyword>
<reference evidence="1 2" key="1">
    <citation type="submission" date="2019-11" db="EMBL/GenBank/DDBJ databases">
        <title>Type strains purchased from KCTC, JCM and DSMZ.</title>
        <authorList>
            <person name="Lu H."/>
        </authorList>
    </citation>
    <scope>NUCLEOTIDE SEQUENCE [LARGE SCALE GENOMIC DNA]</scope>
    <source>
        <strain evidence="1 2">JCM 31587</strain>
    </source>
</reference>
<dbReference type="InterPro" id="IPR037883">
    <property type="entry name" value="Knr4/Smi1-like_sf"/>
</dbReference>
<dbReference type="OrthoDB" id="8777722at2"/>
<dbReference type="Proteomes" id="UP000472320">
    <property type="component" value="Unassembled WGS sequence"/>
</dbReference>
<evidence type="ECO:0008006" key="3">
    <source>
        <dbReference type="Google" id="ProtNLM"/>
    </source>
</evidence>
<comment type="caution">
    <text evidence="1">The sequence shown here is derived from an EMBL/GenBank/DDBJ whole genome shotgun (WGS) entry which is preliminary data.</text>
</comment>
<evidence type="ECO:0000313" key="2">
    <source>
        <dbReference type="Proteomes" id="UP000472320"/>
    </source>
</evidence>
<dbReference type="EMBL" id="WNKX01000056">
    <property type="protein sequence ID" value="MTW14563.1"/>
    <property type="molecule type" value="Genomic_DNA"/>
</dbReference>